<protein>
    <submittedName>
        <fullName evidence="1">Uncharacterized protein</fullName>
    </submittedName>
</protein>
<name>K0ERF5_NOCB7</name>
<gene>
    <name evidence="1" type="ORF">O3I_008355</name>
</gene>
<organism evidence="1 2">
    <name type="scientific">Nocardia brasiliensis (strain ATCC 700358 / HUJEG-1)</name>
    <dbReference type="NCBI Taxonomy" id="1133849"/>
    <lineage>
        <taxon>Bacteria</taxon>
        <taxon>Bacillati</taxon>
        <taxon>Actinomycetota</taxon>
        <taxon>Actinomycetes</taxon>
        <taxon>Mycobacteriales</taxon>
        <taxon>Nocardiaceae</taxon>
        <taxon>Nocardia</taxon>
    </lineage>
</organism>
<evidence type="ECO:0000313" key="1">
    <source>
        <dbReference type="EMBL" id="AFT99633.1"/>
    </source>
</evidence>
<dbReference type="STRING" id="1133849.O3I_008355"/>
<accession>K0ERF5</accession>
<sequence length="80" mass="8963">MPVSRAIRPGTSRPVWFAAILDPVTGDALPARASTEEFEHVIGGTPQRVGTFWSRFADHRWERPDAELDAVRYEGDGARR</sequence>
<dbReference type="KEGG" id="nbr:O3I_008355"/>
<keyword evidence="2" id="KW-1185">Reference proteome</keyword>
<dbReference type="AlphaFoldDB" id="K0ERF5"/>
<proteinExistence type="predicted"/>
<reference evidence="1 2" key="1">
    <citation type="journal article" date="2012" name="J. Bacteriol.">
        <title>Complete genome sequence of Nocardia brasiliensis HUJEG-1.</title>
        <authorList>
            <person name="Vera-Cabrera L."/>
            <person name="Ortiz-Lopez R."/>
            <person name="Elizondo-Gonzalez R."/>
            <person name="Perez-Maya A.A."/>
            <person name="Ocampo-Candiani J."/>
        </authorList>
    </citation>
    <scope>NUCLEOTIDE SEQUENCE [LARGE SCALE GENOMIC DNA]</scope>
    <source>
        <strain evidence="2">ATCC 700358</strain>
    </source>
</reference>
<evidence type="ECO:0000313" key="2">
    <source>
        <dbReference type="Proteomes" id="UP000006304"/>
    </source>
</evidence>
<dbReference type="EMBL" id="CP003876">
    <property type="protein sequence ID" value="AFT99633.1"/>
    <property type="molecule type" value="Genomic_DNA"/>
</dbReference>
<dbReference type="HOGENOM" id="CLU_2586174_0_0_11"/>
<dbReference type="Proteomes" id="UP000006304">
    <property type="component" value="Chromosome"/>
</dbReference>